<evidence type="ECO:0000313" key="1">
    <source>
        <dbReference type="EMBL" id="GLQ26594.1"/>
    </source>
</evidence>
<proteinExistence type="predicted"/>
<reference evidence="1" key="1">
    <citation type="journal article" date="2014" name="Int. J. Syst. Evol. Microbiol.">
        <title>Complete genome of a new Firmicutes species belonging to the dominant human colonic microbiota ('Ruminococcus bicirculans') reveals two chromosomes and a selective capacity to utilize plant glucans.</title>
        <authorList>
            <consortium name="NISC Comparative Sequencing Program"/>
            <person name="Wegmann U."/>
            <person name="Louis P."/>
            <person name="Goesmann A."/>
            <person name="Henrissat B."/>
            <person name="Duncan S.H."/>
            <person name="Flint H.J."/>
        </authorList>
    </citation>
    <scope>NUCLEOTIDE SEQUENCE</scope>
    <source>
        <strain evidence="1">NBRC 109915</strain>
    </source>
</reference>
<evidence type="ECO:0000313" key="2">
    <source>
        <dbReference type="Proteomes" id="UP001161388"/>
    </source>
</evidence>
<sequence>MSKLIAVIFQDHTTAFEMRTDLVRMEQDHLLGIDDAVVVTRNAEGKPKLHQAMNLTAIGALNGGWWGTLIGLLFLNPLLGAVIGAGTGAMSGALTDIGVDDQFMKNVGGDLKENHAAVFVLVRDITQDRVMEGLEKYAGKGTVHTTSLSRADEEKLRAMLEAA</sequence>
<dbReference type="RefSeq" id="WP_284371928.1">
    <property type="nucleotide sequence ID" value="NZ_BAABWP010000001.1"/>
</dbReference>
<accession>A0ABQ5VHL8</accession>
<organism evidence="1 2">
    <name type="scientific">Sulfitobacter pacificus</name>
    <dbReference type="NCBI Taxonomy" id="1499314"/>
    <lineage>
        <taxon>Bacteria</taxon>
        <taxon>Pseudomonadati</taxon>
        <taxon>Pseudomonadota</taxon>
        <taxon>Alphaproteobacteria</taxon>
        <taxon>Rhodobacterales</taxon>
        <taxon>Roseobacteraceae</taxon>
        <taxon>Sulfitobacter</taxon>
    </lineage>
</organism>
<dbReference type="InterPro" id="IPR009200">
    <property type="entry name" value="DUF1269_membrane"/>
</dbReference>
<gene>
    <name evidence="1" type="ORF">GCM10007927_13970</name>
</gene>
<protein>
    <submittedName>
        <fullName evidence="1">Membrane protein</fullName>
    </submittedName>
</protein>
<comment type="caution">
    <text evidence="1">The sequence shown here is derived from an EMBL/GenBank/DDBJ whole genome shotgun (WGS) entry which is preliminary data.</text>
</comment>
<dbReference type="Proteomes" id="UP001161388">
    <property type="component" value="Unassembled WGS sequence"/>
</dbReference>
<dbReference type="EMBL" id="BSNL01000001">
    <property type="protein sequence ID" value="GLQ26594.1"/>
    <property type="molecule type" value="Genomic_DNA"/>
</dbReference>
<dbReference type="Pfam" id="PF06897">
    <property type="entry name" value="DUF1269"/>
    <property type="match status" value="1"/>
</dbReference>
<keyword evidence="2" id="KW-1185">Reference proteome</keyword>
<reference evidence="1" key="2">
    <citation type="submission" date="2023-01" db="EMBL/GenBank/DDBJ databases">
        <title>Draft genome sequence of Sulfitobacter pacificus strain NBRC 109915.</title>
        <authorList>
            <person name="Sun Q."/>
            <person name="Mori K."/>
        </authorList>
    </citation>
    <scope>NUCLEOTIDE SEQUENCE</scope>
    <source>
        <strain evidence="1">NBRC 109915</strain>
    </source>
</reference>
<name>A0ABQ5VHL8_9RHOB</name>